<name>A0ABQ6K5W5_9MICO</name>
<proteinExistence type="predicted"/>
<gene>
    <name evidence="3" type="ORF">GCM10025881_28210</name>
</gene>
<dbReference type="EMBL" id="BSVB01000001">
    <property type="protein sequence ID" value="GMA95997.1"/>
    <property type="molecule type" value="Genomic_DNA"/>
</dbReference>
<feature type="domain" description="Amidohydrolase 3" evidence="2">
    <location>
        <begin position="147"/>
        <end position="278"/>
    </location>
</feature>
<reference evidence="4" key="1">
    <citation type="journal article" date="2019" name="Int. J. Syst. Evol. Microbiol.">
        <title>The Global Catalogue of Microorganisms (GCM) 10K type strain sequencing project: providing services to taxonomists for standard genome sequencing and annotation.</title>
        <authorList>
            <consortium name="The Broad Institute Genomics Platform"/>
            <consortium name="The Broad Institute Genome Sequencing Center for Infectious Disease"/>
            <person name="Wu L."/>
            <person name="Ma J."/>
        </authorList>
    </citation>
    <scope>NUCLEOTIDE SEQUENCE [LARGE SCALE GENOMIC DNA]</scope>
    <source>
        <strain evidence="4">NBRC 108894</strain>
    </source>
</reference>
<evidence type="ECO:0000313" key="3">
    <source>
        <dbReference type="EMBL" id="GMA95997.1"/>
    </source>
</evidence>
<feature type="compositionally biased region" description="Basic residues" evidence="1">
    <location>
        <begin position="1"/>
        <end position="13"/>
    </location>
</feature>
<evidence type="ECO:0000256" key="1">
    <source>
        <dbReference type="SAM" id="MobiDB-lite"/>
    </source>
</evidence>
<dbReference type="Pfam" id="PF07969">
    <property type="entry name" value="Amidohydro_3"/>
    <property type="match status" value="1"/>
</dbReference>
<sequence>MHRDRRGRGRRPASRALPPQLPRQPRARPELLALIDAAIDRGVDVTLDAYPYSRSATSLVSLLPSAAAVDGPAGVLRRLEDPAASEELRRAVEQTGSDGNHGVPADWEAISISSVVAPGNAGAVGMPVAAWARARGVTAWRAVVELLVADDLATGCVLDVGDEHNMRAIMRHSAHTVGSDGILVGAHPHPREWGTFPRFLGAYARDEGLMTLEDAVHHLTGRPARRLGLRDRGIVRAGGFADLVVFDAERVGSPATYEDPRRRPEGIRQVRVNGVRVVEGGRRNAAIAGRAVRGAESLR</sequence>
<dbReference type="InterPro" id="IPR011059">
    <property type="entry name" value="Metal-dep_hydrolase_composite"/>
</dbReference>
<comment type="caution">
    <text evidence="3">The sequence shown here is derived from an EMBL/GenBank/DDBJ whole genome shotgun (WGS) entry which is preliminary data.</text>
</comment>
<dbReference type="InterPro" id="IPR032466">
    <property type="entry name" value="Metal_Hydrolase"/>
</dbReference>
<organism evidence="3 4">
    <name type="scientific">Pseudolysinimonas kribbensis</name>
    <dbReference type="NCBI Taxonomy" id="433641"/>
    <lineage>
        <taxon>Bacteria</taxon>
        <taxon>Bacillati</taxon>
        <taxon>Actinomycetota</taxon>
        <taxon>Actinomycetes</taxon>
        <taxon>Micrococcales</taxon>
        <taxon>Microbacteriaceae</taxon>
        <taxon>Pseudolysinimonas</taxon>
    </lineage>
</organism>
<accession>A0ABQ6K5W5</accession>
<evidence type="ECO:0000259" key="2">
    <source>
        <dbReference type="Pfam" id="PF07969"/>
    </source>
</evidence>
<feature type="region of interest" description="Disordered" evidence="1">
    <location>
        <begin position="1"/>
        <end position="27"/>
    </location>
</feature>
<dbReference type="Gene3D" id="3.20.20.140">
    <property type="entry name" value="Metal-dependent hydrolases"/>
    <property type="match status" value="1"/>
</dbReference>
<evidence type="ECO:0000313" key="4">
    <source>
        <dbReference type="Proteomes" id="UP001157034"/>
    </source>
</evidence>
<keyword evidence="4" id="KW-1185">Reference proteome</keyword>
<dbReference type="Proteomes" id="UP001157034">
    <property type="component" value="Unassembled WGS sequence"/>
</dbReference>
<dbReference type="InterPro" id="IPR013108">
    <property type="entry name" value="Amidohydro_3"/>
</dbReference>
<dbReference type="RefSeq" id="WP_284254664.1">
    <property type="nucleotide sequence ID" value="NZ_BSVB01000001.1"/>
</dbReference>
<protein>
    <recommendedName>
        <fullName evidence="2">Amidohydrolase 3 domain-containing protein</fullName>
    </recommendedName>
</protein>
<dbReference type="SUPFAM" id="SSF51338">
    <property type="entry name" value="Composite domain of metallo-dependent hydrolases"/>
    <property type="match status" value="1"/>
</dbReference>
<dbReference type="SUPFAM" id="SSF51556">
    <property type="entry name" value="Metallo-dependent hydrolases"/>
    <property type="match status" value="1"/>
</dbReference>